<organism evidence="4 5">
    <name type="scientific">Herbaspirillum robiniae</name>
    <dbReference type="NCBI Taxonomy" id="2014887"/>
    <lineage>
        <taxon>Bacteria</taxon>
        <taxon>Pseudomonadati</taxon>
        <taxon>Pseudomonadota</taxon>
        <taxon>Betaproteobacteria</taxon>
        <taxon>Burkholderiales</taxon>
        <taxon>Oxalobacteraceae</taxon>
        <taxon>Herbaspirillum</taxon>
    </lineage>
</organism>
<evidence type="ECO:0000313" key="5">
    <source>
        <dbReference type="Proteomes" id="UP000197596"/>
    </source>
</evidence>
<gene>
    <name evidence="4" type="ORF">CEJ42_01490</name>
</gene>
<dbReference type="SMART" id="SM00342">
    <property type="entry name" value="HTH_ARAC"/>
    <property type="match status" value="1"/>
</dbReference>
<dbReference type="Gene3D" id="1.10.10.60">
    <property type="entry name" value="Homeodomain-like"/>
    <property type="match status" value="1"/>
</dbReference>
<dbReference type="EMBL" id="NJGU01000001">
    <property type="protein sequence ID" value="OWY30777.1"/>
    <property type="molecule type" value="Genomic_DNA"/>
</dbReference>
<dbReference type="Proteomes" id="UP000197596">
    <property type="component" value="Unassembled WGS sequence"/>
</dbReference>
<comment type="caution">
    <text evidence="4">The sequence shown here is derived from an EMBL/GenBank/DDBJ whole genome shotgun (WGS) entry which is preliminary data.</text>
</comment>
<dbReference type="Pfam" id="PF06719">
    <property type="entry name" value="AraC_N"/>
    <property type="match status" value="1"/>
</dbReference>
<dbReference type="GO" id="GO:0043565">
    <property type="term" value="F:sequence-specific DNA binding"/>
    <property type="evidence" value="ECO:0007669"/>
    <property type="project" value="InterPro"/>
</dbReference>
<dbReference type="PANTHER" id="PTHR43436">
    <property type="entry name" value="ARAC-FAMILY TRANSCRIPTIONAL REGULATOR"/>
    <property type="match status" value="1"/>
</dbReference>
<dbReference type="Pfam" id="PF12833">
    <property type="entry name" value="HTH_18"/>
    <property type="match status" value="1"/>
</dbReference>
<dbReference type="InterPro" id="IPR018060">
    <property type="entry name" value="HTH_AraC"/>
</dbReference>
<dbReference type="InterPro" id="IPR009057">
    <property type="entry name" value="Homeodomain-like_sf"/>
</dbReference>
<evidence type="ECO:0000256" key="2">
    <source>
        <dbReference type="ARBA" id="ARBA00023163"/>
    </source>
</evidence>
<evidence type="ECO:0000313" key="4">
    <source>
        <dbReference type="EMBL" id="OWY30777.1"/>
    </source>
</evidence>
<feature type="domain" description="HTH araC/xylS-type" evidence="3">
    <location>
        <begin position="198"/>
        <end position="296"/>
    </location>
</feature>
<proteinExistence type="predicted"/>
<dbReference type="AlphaFoldDB" id="A0A246WUQ7"/>
<keyword evidence="2" id="KW-0804">Transcription</keyword>
<evidence type="ECO:0000256" key="1">
    <source>
        <dbReference type="ARBA" id="ARBA00023015"/>
    </source>
</evidence>
<dbReference type="PANTHER" id="PTHR43436:SF2">
    <property type="entry name" value="ARAC_XYLS FAMILY TRANSCRIPTIONAL REGULATOR"/>
    <property type="match status" value="1"/>
</dbReference>
<keyword evidence="1" id="KW-0805">Transcription regulation</keyword>
<dbReference type="InterPro" id="IPR009594">
    <property type="entry name" value="Tscrpt_reg_HTH_AraC_N"/>
</dbReference>
<dbReference type="GO" id="GO:0003700">
    <property type="term" value="F:DNA-binding transcription factor activity"/>
    <property type="evidence" value="ECO:0007669"/>
    <property type="project" value="InterPro"/>
</dbReference>
<dbReference type="PROSITE" id="PS01124">
    <property type="entry name" value="HTH_ARAC_FAMILY_2"/>
    <property type="match status" value="1"/>
</dbReference>
<reference evidence="4 5" key="1">
    <citation type="submission" date="2017-06" db="EMBL/GenBank/DDBJ databases">
        <title>Herbaspirillum phytohormonus sp. nov., isolated from the root nodule of Robinia pseudoacacia in lead-zinc mine.</title>
        <authorList>
            <person name="Fan M."/>
            <person name="Lin Y."/>
        </authorList>
    </citation>
    <scope>NUCLEOTIDE SEQUENCE [LARGE SCALE GENOMIC DNA]</scope>
    <source>
        <strain evidence="4 5">HZ10</strain>
    </source>
</reference>
<sequence length="316" mass="34738">MNNKNIQQPDDRTGAAALLARLAPDEGYNLSPLPDVRFLRSNRPLASTPVLYDPGIVIVCQGRKRGFFGDEVYLYDASHYLAVSVPVPFTMETDASQAEPLLAIYLHLDFRLAADLMLEIDRHGGPPPSAPRGMFSTAMDDRMAASVLRFLAAMAAPMEAAILGPALLRELYFHVLAGEQGHSMRAALAMQGQFGKIARALRRIHAAYRQALDVESLAGESGMSVPSFHTHFRSVTQTSPMQYLKSTRLHQARLLMVRNGVTAAAASNEVGYESPSQFSREFKRLFGRSPMEEARRMKAEFALPPPHAGSPFVSSH</sequence>
<evidence type="ECO:0000259" key="3">
    <source>
        <dbReference type="PROSITE" id="PS01124"/>
    </source>
</evidence>
<accession>A0A246WUQ7</accession>
<name>A0A246WUQ7_9BURK</name>
<protein>
    <submittedName>
        <fullName evidence="4">AraC family transcriptional regulator</fullName>
    </submittedName>
</protein>
<dbReference type="RefSeq" id="WP_088749841.1">
    <property type="nucleotide sequence ID" value="NZ_NJGU01000001.1"/>
</dbReference>
<dbReference type="SUPFAM" id="SSF46689">
    <property type="entry name" value="Homeodomain-like"/>
    <property type="match status" value="2"/>
</dbReference>